<keyword evidence="2" id="KW-0865">Zymogen</keyword>
<keyword evidence="6" id="KW-1185">Reference proteome</keyword>
<evidence type="ECO:0000313" key="5">
    <source>
        <dbReference type="EMBL" id="MDI9241406.1"/>
    </source>
</evidence>
<dbReference type="GO" id="GO:0004609">
    <property type="term" value="F:phosphatidylserine decarboxylase activity"/>
    <property type="evidence" value="ECO:0007669"/>
    <property type="project" value="InterPro"/>
</dbReference>
<keyword evidence="4" id="KW-0670">Pyruvate</keyword>
<evidence type="ECO:0000256" key="4">
    <source>
        <dbReference type="ARBA" id="ARBA00023317"/>
    </source>
</evidence>
<evidence type="ECO:0000313" key="6">
    <source>
        <dbReference type="Proteomes" id="UP001300383"/>
    </source>
</evidence>
<gene>
    <name evidence="5" type="ORF">QJ036_02800</name>
</gene>
<protein>
    <submittedName>
        <fullName evidence="5">Phosphatidylserine decarboxylase</fullName>
    </submittedName>
</protein>
<dbReference type="PANTHER" id="PTHR10067">
    <property type="entry name" value="PHOSPHATIDYLSERINE DECARBOXYLASE"/>
    <property type="match status" value="1"/>
</dbReference>
<evidence type="ECO:0000256" key="1">
    <source>
        <dbReference type="ARBA" id="ARBA00022793"/>
    </source>
</evidence>
<reference evidence="5 6" key="1">
    <citation type="submission" date="2023-05" db="EMBL/GenBank/DDBJ databases">
        <title>[ruminococcus] sp. nov., isolated from a pig farm feces dump.</title>
        <authorList>
            <person name="Chang Y.-H."/>
        </authorList>
    </citation>
    <scope>NUCLEOTIDE SEQUENCE [LARGE SCALE GENOMIC DNA]</scope>
    <source>
        <strain evidence="5 6">YH-rum2234</strain>
    </source>
</reference>
<dbReference type="InterPro" id="IPR003817">
    <property type="entry name" value="PS_Dcarbxylase"/>
</dbReference>
<dbReference type="Pfam" id="PF02666">
    <property type="entry name" value="PS_Dcarbxylase"/>
    <property type="match status" value="1"/>
</dbReference>
<name>A0AAP4EY24_9FIRM</name>
<dbReference type="PANTHER" id="PTHR10067:SF17">
    <property type="entry name" value="PHOSPHATIDYLSERINE DECARBOXYLASE PROENZYME 2"/>
    <property type="match status" value="1"/>
</dbReference>
<dbReference type="EMBL" id="JASGBQ010000002">
    <property type="protein sequence ID" value="MDI9241406.1"/>
    <property type="molecule type" value="Genomic_DNA"/>
</dbReference>
<organism evidence="5 6">
    <name type="scientific">Fusibacillus kribbianus</name>
    <dbReference type="NCBI Taxonomy" id="3044208"/>
    <lineage>
        <taxon>Bacteria</taxon>
        <taxon>Bacillati</taxon>
        <taxon>Bacillota</taxon>
        <taxon>Clostridia</taxon>
        <taxon>Lachnospirales</taxon>
        <taxon>Lachnospiraceae</taxon>
        <taxon>Fusibacillus</taxon>
    </lineage>
</organism>
<sequence>MRYRTRTGNDVYANDGQDRFLRLLYGTAPGRFAVKLLTKPAVSKVGGVILKSPLSRPFIGPFTRKNQIDLKLYEGVPYRSYNDFFIRRIKKENRPFDPESSHLVSPCDGKLTVLPISKEGQFCVKHTLYTAESLLKNKGLAKRYEGGLALLFRLTVDDYHHYFYVDSGRKSRNVTIPGLFHTVNPTANDVYPIYKENTRQYSLLKSDHFGTLLMMEVGALMVGRIVNLHEAAQVSRGEEKGFFEFGGSTVILLFQTGQIKMDEDILNNSREGIETIVKAGERIGKAIH</sequence>
<dbReference type="GO" id="GO:0008654">
    <property type="term" value="P:phospholipid biosynthetic process"/>
    <property type="evidence" value="ECO:0007669"/>
    <property type="project" value="InterPro"/>
</dbReference>
<evidence type="ECO:0000256" key="3">
    <source>
        <dbReference type="ARBA" id="ARBA00023239"/>
    </source>
</evidence>
<keyword evidence="3" id="KW-0456">Lyase</keyword>
<dbReference type="AlphaFoldDB" id="A0AAP4EY24"/>
<dbReference type="Proteomes" id="UP001300383">
    <property type="component" value="Unassembled WGS sequence"/>
</dbReference>
<keyword evidence="1" id="KW-0210">Decarboxylase</keyword>
<comment type="caution">
    <text evidence="5">The sequence shown here is derived from an EMBL/GenBank/DDBJ whole genome shotgun (WGS) entry which is preliminary data.</text>
</comment>
<accession>A0AAP4EY24</accession>
<evidence type="ECO:0000256" key="2">
    <source>
        <dbReference type="ARBA" id="ARBA00023145"/>
    </source>
</evidence>
<dbReference type="RefSeq" id="WP_283229916.1">
    <property type="nucleotide sequence ID" value="NZ_JASGBQ010000002.1"/>
</dbReference>
<proteinExistence type="predicted"/>